<dbReference type="SUPFAM" id="SSF46785">
    <property type="entry name" value="Winged helix' DNA-binding domain"/>
    <property type="match status" value="1"/>
</dbReference>
<proteinExistence type="predicted"/>
<protein>
    <recommendedName>
        <fullName evidence="1">HTH marR-type domain-containing protein</fullName>
    </recommendedName>
</protein>
<dbReference type="InterPro" id="IPR036388">
    <property type="entry name" value="WH-like_DNA-bd_sf"/>
</dbReference>
<dbReference type="AlphaFoldDB" id="A0A0F9R4I3"/>
<dbReference type="GO" id="GO:0003700">
    <property type="term" value="F:DNA-binding transcription factor activity"/>
    <property type="evidence" value="ECO:0007669"/>
    <property type="project" value="InterPro"/>
</dbReference>
<accession>A0A0F9R4I3</accession>
<feature type="domain" description="HTH marR-type" evidence="1">
    <location>
        <begin position="1"/>
        <end position="68"/>
    </location>
</feature>
<dbReference type="InterPro" id="IPR036390">
    <property type="entry name" value="WH_DNA-bd_sf"/>
</dbReference>
<reference evidence="2" key="1">
    <citation type="journal article" date="2015" name="Nature">
        <title>Complex archaea that bridge the gap between prokaryotes and eukaryotes.</title>
        <authorList>
            <person name="Spang A."/>
            <person name="Saw J.H."/>
            <person name="Jorgensen S.L."/>
            <person name="Zaremba-Niedzwiedzka K."/>
            <person name="Martijn J."/>
            <person name="Lind A.E."/>
            <person name="van Eijk R."/>
            <person name="Schleper C."/>
            <person name="Guy L."/>
            <person name="Ettema T.J."/>
        </authorList>
    </citation>
    <scope>NUCLEOTIDE SEQUENCE</scope>
</reference>
<evidence type="ECO:0000259" key="1">
    <source>
        <dbReference type="PROSITE" id="PS50995"/>
    </source>
</evidence>
<dbReference type="EMBL" id="LAZR01001465">
    <property type="protein sequence ID" value="KKN44177.1"/>
    <property type="molecule type" value="Genomic_DNA"/>
</dbReference>
<name>A0A0F9R4I3_9ZZZZ</name>
<dbReference type="Pfam" id="PF01047">
    <property type="entry name" value="MarR"/>
    <property type="match status" value="1"/>
</dbReference>
<dbReference type="InterPro" id="IPR000835">
    <property type="entry name" value="HTH_MarR-typ"/>
</dbReference>
<sequence length="68" mass="7185">MRTLLMLIVGATILPGGAASQADLARAFDIKPASMSKMTVRLIEAGLISREVGPKEARNNIPRLSAHG</sequence>
<dbReference type="PROSITE" id="PS50995">
    <property type="entry name" value="HTH_MARR_2"/>
    <property type="match status" value="1"/>
</dbReference>
<evidence type="ECO:0000313" key="2">
    <source>
        <dbReference type="EMBL" id="KKN44177.1"/>
    </source>
</evidence>
<organism evidence="2">
    <name type="scientific">marine sediment metagenome</name>
    <dbReference type="NCBI Taxonomy" id="412755"/>
    <lineage>
        <taxon>unclassified sequences</taxon>
        <taxon>metagenomes</taxon>
        <taxon>ecological metagenomes</taxon>
    </lineage>
</organism>
<dbReference type="Gene3D" id="1.10.10.10">
    <property type="entry name" value="Winged helix-like DNA-binding domain superfamily/Winged helix DNA-binding domain"/>
    <property type="match status" value="1"/>
</dbReference>
<gene>
    <name evidence="2" type="ORF">LCGC14_0695790</name>
</gene>
<comment type="caution">
    <text evidence="2">The sequence shown here is derived from an EMBL/GenBank/DDBJ whole genome shotgun (WGS) entry which is preliminary data.</text>
</comment>